<keyword evidence="2" id="KW-0673">Quorum sensing</keyword>
<keyword evidence="4 8" id="KW-0812">Transmembrane</keyword>
<evidence type="ECO:0000313" key="10">
    <source>
        <dbReference type="Proteomes" id="UP000184526"/>
    </source>
</evidence>
<dbReference type="STRING" id="1121306.SAMN02745196_02353"/>
<feature type="transmembrane region" description="Helical" evidence="8">
    <location>
        <begin position="52"/>
        <end position="69"/>
    </location>
</feature>
<keyword evidence="10" id="KW-1185">Reference proteome</keyword>
<feature type="transmembrane region" description="Helical" evidence="8">
    <location>
        <begin position="81"/>
        <end position="100"/>
    </location>
</feature>
<dbReference type="GO" id="GO:0009372">
    <property type="term" value="P:quorum sensing"/>
    <property type="evidence" value="ECO:0007669"/>
    <property type="project" value="UniProtKB-KW"/>
</dbReference>
<dbReference type="AlphaFoldDB" id="A0A1M5XPX3"/>
<sequence>MRNLCEKFANALVESKQCDPRDKEIVVFGLASAIEIIGNIITTLIIGFCLKMTLESILFLFSFSFIRTYTGGYHAEKASTCYIMSSSIIVLALLTCKIMPEAYFISTSIILLIVAIPTILCLAPVAAKHKPLDYEEVSYFRKKSLITLFIELLIIVIFMIIGFKAGIFLVSLSLFLVSVLMIMEELSK</sequence>
<dbReference type="GO" id="GO:0008233">
    <property type="term" value="F:peptidase activity"/>
    <property type="evidence" value="ECO:0007669"/>
    <property type="project" value="UniProtKB-KW"/>
</dbReference>
<feature type="transmembrane region" description="Helical" evidence="8">
    <location>
        <begin position="106"/>
        <end position="125"/>
    </location>
</feature>
<dbReference type="Proteomes" id="UP000184526">
    <property type="component" value="Unassembled WGS sequence"/>
</dbReference>
<protein>
    <submittedName>
        <fullName evidence="9">Accessory gene regulator B</fullName>
    </submittedName>
</protein>
<gene>
    <name evidence="9" type="ORF">SAMN02745196_02353</name>
</gene>
<evidence type="ECO:0000313" key="9">
    <source>
        <dbReference type="EMBL" id="SHI01568.1"/>
    </source>
</evidence>
<evidence type="ECO:0000256" key="7">
    <source>
        <dbReference type="ARBA" id="ARBA00023136"/>
    </source>
</evidence>
<keyword evidence="7 8" id="KW-0472">Membrane</keyword>
<dbReference type="EMBL" id="FQXP01000009">
    <property type="protein sequence ID" value="SHI01568.1"/>
    <property type="molecule type" value="Genomic_DNA"/>
</dbReference>
<feature type="transmembrane region" description="Helical" evidence="8">
    <location>
        <begin position="145"/>
        <end position="161"/>
    </location>
</feature>
<evidence type="ECO:0000256" key="2">
    <source>
        <dbReference type="ARBA" id="ARBA00022654"/>
    </source>
</evidence>
<keyword evidence="3" id="KW-0645">Protease</keyword>
<accession>A0A1M5XPX3</accession>
<evidence type="ECO:0000256" key="3">
    <source>
        <dbReference type="ARBA" id="ARBA00022670"/>
    </source>
</evidence>
<evidence type="ECO:0000256" key="1">
    <source>
        <dbReference type="ARBA" id="ARBA00022475"/>
    </source>
</evidence>
<reference evidence="9 10" key="1">
    <citation type="submission" date="2016-11" db="EMBL/GenBank/DDBJ databases">
        <authorList>
            <person name="Jaros S."/>
            <person name="Januszkiewicz K."/>
            <person name="Wedrychowicz H."/>
        </authorList>
    </citation>
    <scope>NUCLEOTIDE SEQUENCE [LARGE SCALE GENOMIC DNA]</scope>
    <source>
        <strain evidence="9 10">DSM 3089</strain>
    </source>
</reference>
<dbReference type="Pfam" id="PF04647">
    <property type="entry name" value="AgrB"/>
    <property type="match status" value="1"/>
</dbReference>
<dbReference type="OrthoDB" id="9815055at2"/>
<feature type="transmembrane region" description="Helical" evidence="8">
    <location>
        <begin position="25"/>
        <end position="46"/>
    </location>
</feature>
<dbReference type="RefSeq" id="WP_072832210.1">
    <property type="nucleotide sequence ID" value="NZ_FQXP01000009.1"/>
</dbReference>
<name>A0A1M5XPX3_9CLOT</name>
<evidence type="ECO:0000256" key="4">
    <source>
        <dbReference type="ARBA" id="ARBA00022692"/>
    </source>
</evidence>
<proteinExistence type="predicted"/>
<evidence type="ECO:0000256" key="8">
    <source>
        <dbReference type="SAM" id="Phobius"/>
    </source>
</evidence>
<organism evidence="9 10">
    <name type="scientific">Clostridium collagenovorans DSM 3089</name>
    <dbReference type="NCBI Taxonomy" id="1121306"/>
    <lineage>
        <taxon>Bacteria</taxon>
        <taxon>Bacillati</taxon>
        <taxon>Bacillota</taxon>
        <taxon>Clostridia</taxon>
        <taxon>Eubacteriales</taxon>
        <taxon>Clostridiaceae</taxon>
        <taxon>Clostridium</taxon>
    </lineage>
</organism>
<keyword evidence="1" id="KW-1003">Cell membrane</keyword>
<keyword evidence="6 8" id="KW-1133">Transmembrane helix</keyword>
<evidence type="ECO:0000256" key="6">
    <source>
        <dbReference type="ARBA" id="ARBA00022989"/>
    </source>
</evidence>
<dbReference type="GO" id="GO:0006508">
    <property type="term" value="P:proteolysis"/>
    <property type="evidence" value="ECO:0007669"/>
    <property type="project" value="UniProtKB-KW"/>
</dbReference>
<dbReference type="SMART" id="SM00793">
    <property type="entry name" value="AgrB"/>
    <property type="match status" value="1"/>
</dbReference>
<evidence type="ECO:0000256" key="5">
    <source>
        <dbReference type="ARBA" id="ARBA00022801"/>
    </source>
</evidence>
<keyword evidence="5" id="KW-0378">Hydrolase</keyword>
<dbReference type="InterPro" id="IPR006741">
    <property type="entry name" value="AgrB"/>
</dbReference>
<dbReference type="GO" id="GO:0016020">
    <property type="term" value="C:membrane"/>
    <property type="evidence" value="ECO:0007669"/>
    <property type="project" value="InterPro"/>
</dbReference>